<proteinExistence type="predicted"/>
<dbReference type="EMBL" id="CABWIL020000001">
    <property type="protein sequence ID" value="CAB3960448.1"/>
    <property type="molecule type" value="Genomic_DNA"/>
</dbReference>
<gene>
    <name evidence="1" type="ORF">BLA3211_00186</name>
</gene>
<protein>
    <submittedName>
        <fullName evidence="1">Uncharacterized protein</fullName>
    </submittedName>
</protein>
<evidence type="ECO:0000313" key="2">
    <source>
        <dbReference type="Proteomes" id="UP000494301"/>
    </source>
</evidence>
<reference evidence="1 2" key="1">
    <citation type="submission" date="2020-04" db="EMBL/GenBank/DDBJ databases">
        <authorList>
            <person name="Depoorter E."/>
        </authorList>
    </citation>
    <scope>NUCLEOTIDE SEQUENCE [LARGE SCALE GENOMIC DNA]</scope>
    <source>
        <strain evidence="1 2">BCC0217</strain>
    </source>
</reference>
<name>A0A6J5IN78_9BURK</name>
<dbReference type="Proteomes" id="UP000494301">
    <property type="component" value="Unassembled WGS sequence"/>
</dbReference>
<sequence>MSLTVHQYIMADVRTTGVFGERGLGMHTLKFSTTFDIANQHPAHPAGMFIDSLRASVWLHSANQGRLLLGPAEFEQPLIVRRLNHAMSQPSLLRVMFSDRQLLALEELRGGGGLVFEVEIIGLAHAPNDTHPVAESVRVEVNLSDWVKVLESLGVADSFVVGVEAPLDAPPQMAHAIEYLKKARRALAAGEYEQTVSFCRLSLDSLKEASPLLEQLSESVRGGKSQDFSKLQRAAALYNVVRNYTNLGHHLDGAGKPVLFSRRDAVMVLTTTASLAGMVAELESTPTDNAK</sequence>
<dbReference type="AlphaFoldDB" id="A0A6J5IN78"/>
<evidence type="ECO:0000313" key="1">
    <source>
        <dbReference type="EMBL" id="CAB3960448.1"/>
    </source>
</evidence>
<organism evidence="1 2">
    <name type="scientific">Burkholderia aenigmatica</name>
    <dbReference type="NCBI Taxonomy" id="2015348"/>
    <lineage>
        <taxon>Bacteria</taxon>
        <taxon>Pseudomonadati</taxon>
        <taxon>Pseudomonadota</taxon>
        <taxon>Betaproteobacteria</taxon>
        <taxon>Burkholderiales</taxon>
        <taxon>Burkholderiaceae</taxon>
        <taxon>Burkholderia</taxon>
        <taxon>Burkholderia cepacia complex</taxon>
    </lineage>
</organism>
<accession>A0A6J5IN78</accession>
<dbReference type="RefSeq" id="WP_175219150.1">
    <property type="nucleotide sequence ID" value="NZ_CABWIL020000001.1"/>
</dbReference>